<proteinExistence type="predicted"/>
<evidence type="ECO:0000313" key="1">
    <source>
        <dbReference type="EMBL" id="KAK8959859.1"/>
    </source>
</evidence>
<keyword evidence="2" id="KW-1185">Reference proteome</keyword>
<dbReference type="Proteomes" id="UP001412067">
    <property type="component" value="Unassembled WGS sequence"/>
</dbReference>
<name>A0ABR2M856_9ASPA</name>
<gene>
    <name evidence="1" type="ORF">KSP40_PGU016330</name>
</gene>
<protein>
    <submittedName>
        <fullName evidence="1">Uncharacterized protein</fullName>
    </submittedName>
</protein>
<dbReference type="EMBL" id="JBBWWR010000011">
    <property type="protein sequence ID" value="KAK8959859.1"/>
    <property type="molecule type" value="Genomic_DNA"/>
</dbReference>
<sequence length="118" mass="13329">MLIGYLHMFDAFQEGFGDCLEGFSAESLRFSVWKEYPSSHENTILFRRRCAAIHHVQTLIPVGRFQRTSFPPLAQRLPMHFISPADPTCYVPSNRIASYLVPSASTTVTAAFHIPVLD</sequence>
<comment type="caution">
    <text evidence="1">The sequence shown here is derived from an EMBL/GenBank/DDBJ whole genome shotgun (WGS) entry which is preliminary data.</text>
</comment>
<organism evidence="1 2">
    <name type="scientific">Platanthera guangdongensis</name>
    <dbReference type="NCBI Taxonomy" id="2320717"/>
    <lineage>
        <taxon>Eukaryota</taxon>
        <taxon>Viridiplantae</taxon>
        <taxon>Streptophyta</taxon>
        <taxon>Embryophyta</taxon>
        <taxon>Tracheophyta</taxon>
        <taxon>Spermatophyta</taxon>
        <taxon>Magnoliopsida</taxon>
        <taxon>Liliopsida</taxon>
        <taxon>Asparagales</taxon>
        <taxon>Orchidaceae</taxon>
        <taxon>Orchidoideae</taxon>
        <taxon>Orchideae</taxon>
        <taxon>Orchidinae</taxon>
        <taxon>Platanthera</taxon>
    </lineage>
</organism>
<reference evidence="1 2" key="1">
    <citation type="journal article" date="2022" name="Nat. Plants">
        <title>Genomes of leafy and leafless Platanthera orchids illuminate the evolution of mycoheterotrophy.</title>
        <authorList>
            <person name="Li M.H."/>
            <person name="Liu K.W."/>
            <person name="Li Z."/>
            <person name="Lu H.C."/>
            <person name="Ye Q.L."/>
            <person name="Zhang D."/>
            <person name="Wang J.Y."/>
            <person name="Li Y.F."/>
            <person name="Zhong Z.M."/>
            <person name="Liu X."/>
            <person name="Yu X."/>
            <person name="Liu D.K."/>
            <person name="Tu X.D."/>
            <person name="Liu B."/>
            <person name="Hao Y."/>
            <person name="Liao X.Y."/>
            <person name="Jiang Y.T."/>
            <person name="Sun W.H."/>
            <person name="Chen J."/>
            <person name="Chen Y.Q."/>
            <person name="Ai Y."/>
            <person name="Zhai J.W."/>
            <person name="Wu S.S."/>
            <person name="Zhou Z."/>
            <person name="Hsiao Y.Y."/>
            <person name="Wu W.L."/>
            <person name="Chen Y.Y."/>
            <person name="Lin Y.F."/>
            <person name="Hsu J.L."/>
            <person name="Li C.Y."/>
            <person name="Wang Z.W."/>
            <person name="Zhao X."/>
            <person name="Zhong W.Y."/>
            <person name="Ma X.K."/>
            <person name="Ma L."/>
            <person name="Huang J."/>
            <person name="Chen G.Z."/>
            <person name="Huang M.Z."/>
            <person name="Huang L."/>
            <person name="Peng D.H."/>
            <person name="Luo Y.B."/>
            <person name="Zou S.Q."/>
            <person name="Chen S.P."/>
            <person name="Lan S."/>
            <person name="Tsai W.C."/>
            <person name="Van de Peer Y."/>
            <person name="Liu Z.J."/>
        </authorList>
    </citation>
    <scope>NUCLEOTIDE SEQUENCE [LARGE SCALE GENOMIC DNA]</scope>
    <source>
        <strain evidence="1">Lor288</strain>
    </source>
</reference>
<evidence type="ECO:0000313" key="2">
    <source>
        <dbReference type="Proteomes" id="UP001412067"/>
    </source>
</evidence>
<accession>A0ABR2M856</accession>